<gene>
    <name evidence="1" type="ORF">CS022_02715</name>
</gene>
<organism evidence="1 2">
    <name type="scientific">Veronia nyctiphanis</name>
    <dbReference type="NCBI Taxonomy" id="1278244"/>
    <lineage>
        <taxon>Bacteria</taxon>
        <taxon>Pseudomonadati</taxon>
        <taxon>Pseudomonadota</taxon>
        <taxon>Gammaproteobacteria</taxon>
        <taxon>Vibrionales</taxon>
        <taxon>Vibrionaceae</taxon>
        <taxon>Veronia</taxon>
    </lineage>
</organism>
<name>A0A4Q0YZR4_9GAMM</name>
<proteinExistence type="predicted"/>
<protein>
    <submittedName>
        <fullName evidence="1">Transcriptional regulator</fullName>
    </submittedName>
</protein>
<evidence type="ECO:0000313" key="2">
    <source>
        <dbReference type="Proteomes" id="UP000290287"/>
    </source>
</evidence>
<dbReference type="AlphaFoldDB" id="A0A4Q0YZR4"/>
<keyword evidence="2" id="KW-1185">Reference proteome</keyword>
<comment type="caution">
    <text evidence="1">The sequence shown here is derived from an EMBL/GenBank/DDBJ whole genome shotgun (WGS) entry which is preliminary data.</text>
</comment>
<dbReference type="OrthoDB" id="9800971at2"/>
<dbReference type="Pfam" id="PF10115">
    <property type="entry name" value="HlyU"/>
    <property type="match status" value="1"/>
</dbReference>
<dbReference type="InterPro" id="IPR018772">
    <property type="entry name" value="Transcription_activator_HlyU"/>
</dbReference>
<dbReference type="Proteomes" id="UP000290287">
    <property type="component" value="Unassembled WGS sequence"/>
</dbReference>
<evidence type="ECO:0000313" key="1">
    <source>
        <dbReference type="EMBL" id="RXJ74669.1"/>
    </source>
</evidence>
<dbReference type="RefSeq" id="WP_129121137.1">
    <property type="nucleotide sequence ID" value="NZ_PEIB01000002.1"/>
</dbReference>
<sequence>MSFFSWLFGEKEQKTEVEPTEYKGFLIYSEPKSEGGQYRINGRICKETDGELKIHHFIRSDILPAENTATELMINKAKMYIDQMGESMFN</sequence>
<accession>A0A4Q0YZR4</accession>
<reference evidence="1 2" key="1">
    <citation type="submission" date="2017-10" db="EMBL/GenBank/DDBJ databases">
        <title>Nyctiphanis sp. nov., isolated from the stomach of the euphausiid Nyctiphanes simplex (Hansen, 1911) in the Gulf of California.</title>
        <authorList>
            <person name="Gomez-Gil B."/>
            <person name="Aguilar-Mendez M."/>
            <person name="Lopez-Cortes A."/>
            <person name="Gomez-Gutierrez J."/>
            <person name="Roque A."/>
            <person name="Lang E."/>
            <person name="Gonzalez-Castillo A."/>
        </authorList>
    </citation>
    <scope>NUCLEOTIDE SEQUENCE [LARGE SCALE GENOMIC DNA]</scope>
    <source>
        <strain evidence="1 2">CAIM 600</strain>
    </source>
</reference>
<dbReference type="EMBL" id="PEIB01000002">
    <property type="protein sequence ID" value="RXJ74669.1"/>
    <property type="molecule type" value="Genomic_DNA"/>
</dbReference>